<name>A0A9X1ZZ72_9BURK</name>
<gene>
    <name evidence="3" type="ORF">L5014_31455</name>
</gene>
<keyword evidence="1" id="KW-1133">Transmembrane helix</keyword>
<comment type="caution">
    <text evidence="3">The sequence shown here is derived from an EMBL/GenBank/DDBJ whole genome shotgun (WGS) entry which is preliminary data.</text>
</comment>
<dbReference type="PANTHER" id="PTHR14969">
    <property type="entry name" value="SPHINGOSINE-1-PHOSPHATE PHOSPHOHYDROLASE"/>
    <property type="match status" value="1"/>
</dbReference>
<dbReference type="Pfam" id="PF01569">
    <property type="entry name" value="PAP2"/>
    <property type="match status" value="1"/>
</dbReference>
<dbReference type="Gene3D" id="1.20.144.10">
    <property type="entry name" value="Phosphatidic acid phosphatase type 2/haloperoxidase"/>
    <property type="match status" value="1"/>
</dbReference>
<feature type="transmembrane region" description="Helical" evidence="1">
    <location>
        <begin position="197"/>
        <end position="214"/>
    </location>
</feature>
<keyword evidence="1" id="KW-0472">Membrane</keyword>
<evidence type="ECO:0000313" key="3">
    <source>
        <dbReference type="EMBL" id="MCG5077809.1"/>
    </source>
</evidence>
<feature type="domain" description="Phosphatidic acid phosphatase type 2/haloperoxidase" evidence="2">
    <location>
        <begin position="60"/>
        <end position="178"/>
    </location>
</feature>
<feature type="transmembrane region" description="Helical" evidence="1">
    <location>
        <begin position="157"/>
        <end position="177"/>
    </location>
</feature>
<dbReference type="PANTHER" id="PTHR14969:SF13">
    <property type="entry name" value="AT30094P"/>
    <property type="match status" value="1"/>
</dbReference>
<dbReference type="InterPro" id="IPR000326">
    <property type="entry name" value="PAP2/HPO"/>
</dbReference>
<dbReference type="AlphaFoldDB" id="A0A9X1ZZ72"/>
<accession>A0A9X1ZZ72</accession>
<evidence type="ECO:0000256" key="1">
    <source>
        <dbReference type="SAM" id="Phobius"/>
    </source>
</evidence>
<evidence type="ECO:0000259" key="2">
    <source>
        <dbReference type="SMART" id="SM00014"/>
    </source>
</evidence>
<dbReference type="SUPFAM" id="SSF48317">
    <property type="entry name" value="Acid phosphatase/Vanadium-dependent haloperoxidase"/>
    <property type="match status" value="1"/>
</dbReference>
<dbReference type="RefSeq" id="WP_238467702.1">
    <property type="nucleotide sequence ID" value="NZ_JAKLJA010000042.1"/>
</dbReference>
<dbReference type="InterPro" id="IPR036938">
    <property type="entry name" value="PAP2/HPO_sf"/>
</dbReference>
<feature type="transmembrane region" description="Helical" evidence="1">
    <location>
        <begin position="121"/>
        <end position="150"/>
    </location>
</feature>
<feature type="transmembrane region" description="Helical" evidence="1">
    <location>
        <begin position="60"/>
        <end position="79"/>
    </location>
</feature>
<dbReference type="SMART" id="SM00014">
    <property type="entry name" value="acidPPc"/>
    <property type="match status" value="1"/>
</dbReference>
<proteinExistence type="predicted"/>
<evidence type="ECO:0000313" key="4">
    <source>
        <dbReference type="Proteomes" id="UP001139308"/>
    </source>
</evidence>
<keyword evidence="1" id="KW-0812">Transmembrane</keyword>
<reference evidence="3" key="1">
    <citation type="submission" date="2022-01" db="EMBL/GenBank/DDBJ databases">
        <title>Genome sequence and assembly of Parabukholderia sp. RG36.</title>
        <authorList>
            <person name="Chhetri G."/>
        </authorList>
    </citation>
    <scope>NUCLEOTIDE SEQUENCE</scope>
    <source>
        <strain evidence="3">RG36</strain>
    </source>
</reference>
<dbReference type="Proteomes" id="UP001139308">
    <property type="component" value="Unassembled WGS sequence"/>
</dbReference>
<dbReference type="EMBL" id="JAKLJA010000042">
    <property type="protein sequence ID" value="MCG5077809.1"/>
    <property type="molecule type" value="Genomic_DNA"/>
</dbReference>
<feature type="transmembrane region" description="Helical" evidence="1">
    <location>
        <begin position="27"/>
        <end position="48"/>
    </location>
</feature>
<sequence length="231" mass="26016">MNAFDSVILTFLTQIHLAPLADHAIRVIAGLYTFKGFLLIPLLWWIWFQPGESREWRREMVIATVASGLLALAVGRFMAHFLPFRTRPIFNQDLHLHFAMESLRDSGLTGFSSFPSDHAMLWAAIAMGIFLVWRTVGALALLYTAIFICLPRAYLGFHYPTDLLAGAAIGIVITWILTRDSVRGRTAAPTLRWMMRFPGPASVFAFLVCFELVTQFNDLLMLAHSVAKVML</sequence>
<keyword evidence="4" id="KW-1185">Reference proteome</keyword>
<protein>
    <submittedName>
        <fullName evidence="3">Phosphatase PAP2 family protein</fullName>
    </submittedName>
</protein>
<organism evidence="3 4">
    <name type="scientific">Paraburkholderia tagetis</name>
    <dbReference type="NCBI Taxonomy" id="2913261"/>
    <lineage>
        <taxon>Bacteria</taxon>
        <taxon>Pseudomonadati</taxon>
        <taxon>Pseudomonadota</taxon>
        <taxon>Betaproteobacteria</taxon>
        <taxon>Burkholderiales</taxon>
        <taxon>Burkholderiaceae</taxon>
        <taxon>Paraburkholderia</taxon>
    </lineage>
</organism>